<feature type="non-terminal residue" evidence="3">
    <location>
        <position position="122"/>
    </location>
</feature>
<keyword evidence="4" id="KW-1185">Reference proteome</keyword>
<feature type="non-terminal residue" evidence="3">
    <location>
        <position position="1"/>
    </location>
</feature>
<gene>
    <name evidence="3" type="ORF">DACRYDRAFT_41010</name>
</gene>
<evidence type="ECO:0000256" key="1">
    <source>
        <dbReference type="SAM" id="Phobius"/>
    </source>
</evidence>
<feature type="domain" description="DUF6535" evidence="2">
    <location>
        <begin position="1"/>
        <end position="122"/>
    </location>
</feature>
<dbReference type="HOGENOM" id="CLU_018688_2_1_1"/>
<dbReference type="Proteomes" id="UP000030653">
    <property type="component" value="Unassembled WGS sequence"/>
</dbReference>
<dbReference type="Pfam" id="PF20153">
    <property type="entry name" value="DUF6535"/>
    <property type="match status" value="1"/>
</dbReference>
<dbReference type="OrthoDB" id="3221808at2759"/>
<sequence length="122" mass="13634">WKLYVRKAEEHDSTLLKKWNEGLDVFLLFTGLFSAVLSTFLIASWSSLQQNTTQASLDALGSLSQQLDALKRGQAADPAPSYLPEPFEVPAWAVAVNALWYTSLFITLFAAVLAMLVKDWLR</sequence>
<evidence type="ECO:0000313" key="4">
    <source>
        <dbReference type="Proteomes" id="UP000030653"/>
    </source>
</evidence>
<dbReference type="EMBL" id="JH795864">
    <property type="protein sequence ID" value="EJU01524.1"/>
    <property type="molecule type" value="Genomic_DNA"/>
</dbReference>
<dbReference type="AlphaFoldDB" id="M5FYB8"/>
<dbReference type="OMA" id="ITINILW"/>
<reference evidence="3 4" key="1">
    <citation type="journal article" date="2012" name="Science">
        <title>The Paleozoic origin of enzymatic lignin decomposition reconstructed from 31 fungal genomes.</title>
        <authorList>
            <person name="Floudas D."/>
            <person name="Binder M."/>
            <person name="Riley R."/>
            <person name="Barry K."/>
            <person name="Blanchette R.A."/>
            <person name="Henrissat B."/>
            <person name="Martinez A.T."/>
            <person name="Otillar R."/>
            <person name="Spatafora J.W."/>
            <person name="Yadav J.S."/>
            <person name="Aerts A."/>
            <person name="Benoit I."/>
            <person name="Boyd A."/>
            <person name="Carlson A."/>
            <person name="Copeland A."/>
            <person name="Coutinho P.M."/>
            <person name="de Vries R.P."/>
            <person name="Ferreira P."/>
            <person name="Findley K."/>
            <person name="Foster B."/>
            <person name="Gaskell J."/>
            <person name="Glotzer D."/>
            <person name="Gorecki P."/>
            <person name="Heitman J."/>
            <person name="Hesse C."/>
            <person name="Hori C."/>
            <person name="Igarashi K."/>
            <person name="Jurgens J.A."/>
            <person name="Kallen N."/>
            <person name="Kersten P."/>
            <person name="Kohler A."/>
            <person name="Kuees U."/>
            <person name="Kumar T.K.A."/>
            <person name="Kuo A."/>
            <person name="LaButti K."/>
            <person name="Larrondo L.F."/>
            <person name="Lindquist E."/>
            <person name="Ling A."/>
            <person name="Lombard V."/>
            <person name="Lucas S."/>
            <person name="Lundell T."/>
            <person name="Martin R."/>
            <person name="McLaughlin D.J."/>
            <person name="Morgenstern I."/>
            <person name="Morin E."/>
            <person name="Murat C."/>
            <person name="Nagy L.G."/>
            <person name="Nolan M."/>
            <person name="Ohm R.A."/>
            <person name="Patyshakuliyeva A."/>
            <person name="Rokas A."/>
            <person name="Ruiz-Duenas F.J."/>
            <person name="Sabat G."/>
            <person name="Salamov A."/>
            <person name="Samejima M."/>
            <person name="Schmutz J."/>
            <person name="Slot J.C."/>
            <person name="St John F."/>
            <person name="Stenlid J."/>
            <person name="Sun H."/>
            <person name="Sun S."/>
            <person name="Syed K."/>
            <person name="Tsang A."/>
            <person name="Wiebenga A."/>
            <person name="Young D."/>
            <person name="Pisabarro A."/>
            <person name="Eastwood D.C."/>
            <person name="Martin F."/>
            <person name="Cullen D."/>
            <person name="Grigoriev I.V."/>
            <person name="Hibbett D.S."/>
        </authorList>
    </citation>
    <scope>NUCLEOTIDE SEQUENCE [LARGE SCALE GENOMIC DNA]</scope>
    <source>
        <strain evidence="3 4">DJM-731 SS1</strain>
    </source>
</reference>
<keyword evidence="1" id="KW-1133">Transmembrane helix</keyword>
<protein>
    <recommendedName>
        <fullName evidence="2">DUF6535 domain-containing protein</fullName>
    </recommendedName>
</protein>
<keyword evidence="1" id="KW-0812">Transmembrane</keyword>
<feature type="transmembrane region" description="Helical" evidence="1">
    <location>
        <begin position="25"/>
        <end position="48"/>
    </location>
</feature>
<keyword evidence="1" id="KW-0472">Membrane</keyword>
<evidence type="ECO:0000259" key="2">
    <source>
        <dbReference type="Pfam" id="PF20153"/>
    </source>
</evidence>
<name>M5FYB8_DACPD</name>
<proteinExistence type="predicted"/>
<dbReference type="GeneID" id="63689557"/>
<feature type="transmembrane region" description="Helical" evidence="1">
    <location>
        <begin position="98"/>
        <end position="117"/>
    </location>
</feature>
<dbReference type="InterPro" id="IPR045338">
    <property type="entry name" value="DUF6535"/>
</dbReference>
<accession>M5FYB8</accession>
<organism evidence="3 4">
    <name type="scientific">Dacryopinax primogenitus (strain DJM 731)</name>
    <name type="common">Brown rot fungus</name>
    <dbReference type="NCBI Taxonomy" id="1858805"/>
    <lineage>
        <taxon>Eukaryota</taxon>
        <taxon>Fungi</taxon>
        <taxon>Dikarya</taxon>
        <taxon>Basidiomycota</taxon>
        <taxon>Agaricomycotina</taxon>
        <taxon>Dacrymycetes</taxon>
        <taxon>Dacrymycetales</taxon>
        <taxon>Dacrymycetaceae</taxon>
        <taxon>Dacryopinax</taxon>
    </lineage>
</organism>
<evidence type="ECO:0000313" key="3">
    <source>
        <dbReference type="EMBL" id="EJU01524.1"/>
    </source>
</evidence>
<dbReference type="RefSeq" id="XP_040628421.1">
    <property type="nucleotide sequence ID" value="XM_040774495.1"/>
</dbReference>